<gene>
    <name evidence="1" type="ORF">FWJ32_12630</name>
</gene>
<keyword evidence="2" id="KW-1185">Reference proteome</keyword>
<dbReference type="Proteomes" id="UP000322976">
    <property type="component" value="Unassembled WGS sequence"/>
</dbReference>
<reference evidence="1 2" key="1">
    <citation type="submission" date="2019-08" db="EMBL/GenBank/DDBJ databases">
        <title>Calorimonas adulescens gen. nov., sp. nov., an anaerobic thermophilic bacterium from Sakhalin hot spring.</title>
        <authorList>
            <person name="Khomyakova M.A."/>
            <person name="Merkel A.Y."/>
            <person name="Novikov A."/>
            <person name="Bonch-Osmolovskaya E.A."/>
            <person name="Slobodkin A.I."/>
        </authorList>
    </citation>
    <scope>NUCLEOTIDE SEQUENCE [LARGE SCALE GENOMIC DNA]</scope>
    <source>
        <strain evidence="1 2">A05MB</strain>
    </source>
</reference>
<accession>A0A5D8QBA6</accession>
<evidence type="ECO:0000313" key="2">
    <source>
        <dbReference type="Proteomes" id="UP000322976"/>
    </source>
</evidence>
<comment type="caution">
    <text evidence="1">The sequence shown here is derived from an EMBL/GenBank/DDBJ whole genome shotgun (WGS) entry which is preliminary data.</text>
</comment>
<dbReference type="EMBL" id="VTPS01000030">
    <property type="protein sequence ID" value="TZE80648.1"/>
    <property type="molecule type" value="Genomic_DNA"/>
</dbReference>
<proteinExistence type="predicted"/>
<dbReference type="AlphaFoldDB" id="A0A5D8QBA6"/>
<protein>
    <submittedName>
        <fullName evidence="1">Preprotein translocase subunit SecB</fullName>
    </submittedName>
</protein>
<name>A0A5D8QBA6_9THEO</name>
<sequence length="152" mass="17730">MINSNQVLADFQFIGNRVSNFKIETRDIRIDKEKINVTYDFDYEIKEIKELEDRYTGYLEFITIIKAKFKKTVFLKIDLTMEGAFIGNIQKLKKEEFINMLELNGLTALSQLSRAYILSVTALSGITPPVKLPMINVFKLIQQKKEREINNK</sequence>
<dbReference type="SUPFAM" id="SSF54611">
    <property type="entry name" value="SecB-like"/>
    <property type="match status" value="1"/>
</dbReference>
<organism evidence="1 2">
    <name type="scientific">Calorimonas adulescens</name>
    <dbReference type="NCBI Taxonomy" id="2606906"/>
    <lineage>
        <taxon>Bacteria</taxon>
        <taxon>Bacillati</taxon>
        <taxon>Bacillota</taxon>
        <taxon>Clostridia</taxon>
        <taxon>Thermoanaerobacterales</taxon>
        <taxon>Thermoanaerobacteraceae</taxon>
        <taxon>Calorimonas</taxon>
    </lineage>
</organism>
<dbReference type="InterPro" id="IPR035958">
    <property type="entry name" value="SecB-like_sf"/>
</dbReference>
<evidence type="ECO:0000313" key="1">
    <source>
        <dbReference type="EMBL" id="TZE80648.1"/>
    </source>
</evidence>
<dbReference type="RefSeq" id="WP_149546323.1">
    <property type="nucleotide sequence ID" value="NZ_VTPS01000030.1"/>
</dbReference>
<dbReference type="Gene3D" id="3.10.420.10">
    <property type="entry name" value="SecB-like"/>
    <property type="match status" value="1"/>
</dbReference>